<evidence type="ECO:0000313" key="2">
    <source>
        <dbReference type="Proteomes" id="UP000887565"/>
    </source>
</evidence>
<name>A0A915J1I5_ROMCU</name>
<sequence length="90" mass="9748">MPIFDLNIAKLQPSTDVSAANLMVMATQITDFLKLTLDEISTLATVPMEESTPVQPTAMDAETNTTTDQTLMDIPKESTFDQSASIDVVP</sequence>
<organism evidence="2 3">
    <name type="scientific">Romanomermis culicivorax</name>
    <name type="common">Nematode worm</name>
    <dbReference type="NCBI Taxonomy" id="13658"/>
    <lineage>
        <taxon>Eukaryota</taxon>
        <taxon>Metazoa</taxon>
        <taxon>Ecdysozoa</taxon>
        <taxon>Nematoda</taxon>
        <taxon>Enoplea</taxon>
        <taxon>Dorylaimia</taxon>
        <taxon>Mermithida</taxon>
        <taxon>Mermithoidea</taxon>
        <taxon>Mermithidae</taxon>
        <taxon>Romanomermis</taxon>
    </lineage>
</organism>
<dbReference type="AlphaFoldDB" id="A0A915J1I5"/>
<reference evidence="3" key="1">
    <citation type="submission" date="2022-11" db="UniProtKB">
        <authorList>
            <consortium name="WormBaseParasite"/>
        </authorList>
    </citation>
    <scope>IDENTIFICATION</scope>
</reference>
<dbReference type="Proteomes" id="UP000887565">
    <property type="component" value="Unplaced"/>
</dbReference>
<accession>A0A915J1I5</accession>
<dbReference type="WBParaSite" id="nRc.2.0.1.t19959-RA">
    <property type="protein sequence ID" value="nRc.2.0.1.t19959-RA"/>
    <property type="gene ID" value="nRc.2.0.1.g19959"/>
</dbReference>
<feature type="compositionally biased region" description="Polar residues" evidence="1">
    <location>
        <begin position="80"/>
        <end position="90"/>
    </location>
</feature>
<evidence type="ECO:0000313" key="3">
    <source>
        <dbReference type="WBParaSite" id="nRc.2.0.1.t19959-RA"/>
    </source>
</evidence>
<keyword evidence="2" id="KW-1185">Reference proteome</keyword>
<evidence type="ECO:0000256" key="1">
    <source>
        <dbReference type="SAM" id="MobiDB-lite"/>
    </source>
</evidence>
<feature type="region of interest" description="Disordered" evidence="1">
    <location>
        <begin position="48"/>
        <end position="90"/>
    </location>
</feature>
<proteinExistence type="predicted"/>
<protein>
    <submittedName>
        <fullName evidence="3">Uncharacterized protein</fullName>
    </submittedName>
</protein>